<evidence type="ECO:0000313" key="2">
    <source>
        <dbReference type="Proteomes" id="UP000301424"/>
    </source>
</evidence>
<sequence>MHYEEKGQKLQREEKLLNISAAVQRKSNRTLLYSGFCYYCYERVHSPHIFCDNACREDYEKEMRIKNATTSR</sequence>
<keyword evidence="2" id="KW-1185">Reference proteome</keyword>
<dbReference type="EMBL" id="MK552141">
    <property type="protein sequence ID" value="QBQ74650.1"/>
    <property type="molecule type" value="Genomic_DNA"/>
</dbReference>
<evidence type="ECO:0000313" key="1">
    <source>
        <dbReference type="EMBL" id="QBQ74650.1"/>
    </source>
</evidence>
<evidence type="ECO:0008006" key="3">
    <source>
        <dbReference type="Google" id="ProtNLM"/>
    </source>
</evidence>
<protein>
    <recommendedName>
        <fullName evidence="3">DUF2116 family Zn-ribbon domain-containing protein</fullName>
    </recommendedName>
</protein>
<dbReference type="Proteomes" id="UP000301424">
    <property type="component" value="Segment"/>
</dbReference>
<reference evidence="1 2" key="1">
    <citation type="submission" date="2019-02" db="EMBL/GenBank/DDBJ databases">
        <title>Complete genome sequence of Burkholderia cenocepacia phage BcepSauron.</title>
        <authorList>
            <person name="Park K."/>
            <person name="Gonzalez C."/>
            <person name="Liu M."/>
            <person name="Gill J."/>
        </authorList>
    </citation>
    <scope>NUCLEOTIDE SEQUENCE [LARGE SCALE GENOMIC DNA]</scope>
</reference>
<proteinExistence type="predicted"/>
<name>A0A482MNG2_9CAUD</name>
<accession>A0A482MNG2</accession>
<organism evidence="1 2">
    <name type="scientific">Burkholderia phage BcepSauron</name>
    <dbReference type="NCBI Taxonomy" id="2530033"/>
    <lineage>
        <taxon>Viruses</taxon>
        <taxon>Duplodnaviria</taxon>
        <taxon>Heunggongvirae</taxon>
        <taxon>Uroviricota</taxon>
        <taxon>Caudoviricetes</taxon>
        <taxon>Sarumanvirus</taxon>
        <taxon>Sarumanvirus bcepsauron</taxon>
    </lineage>
</organism>
<gene>
    <name evidence="1" type="ORF">BcepSauron_270</name>
</gene>